<dbReference type="Pfam" id="PF12911">
    <property type="entry name" value="OppC_N"/>
    <property type="match status" value="1"/>
</dbReference>
<evidence type="ECO:0000256" key="3">
    <source>
        <dbReference type="ARBA" id="ARBA00022475"/>
    </source>
</evidence>
<dbReference type="Pfam" id="PF00528">
    <property type="entry name" value="BPD_transp_1"/>
    <property type="match status" value="1"/>
</dbReference>
<evidence type="ECO:0000256" key="7">
    <source>
        <dbReference type="RuleBase" id="RU363032"/>
    </source>
</evidence>
<name>A0A517Z2T0_9PLAN</name>
<comment type="subcellular location">
    <subcellularLocation>
        <location evidence="1 7">Cell membrane</location>
        <topology evidence="1 7">Multi-pass membrane protein</topology>
    </subcellularLocation>
</comment>
<evidence type="ECO:0000313" key="10">
    <source>
        <dbReference type="Proteomes" id="UP000320496"/>
    </source>
</evidence>
<protein>
    <submittedName>
        <fullName evidence="9">Inner membrane ABC transporter permease protein YejE</fullName>
    </submittedName>
</protein>
<dbReference type="PANTHER" id="PTHR43386">
    <property type="entry name" value="OLIGOPEPTIDE TRANSPORT SYSTEM PERMEASE PROTEIN APPC"/>
    <property type="match status" value="1"/>
</dbReference>
<keyword evidence="10" id="KW-1185">Reference proteome</keyword>
<sequence>MGNDSGTTQVTKLKKSPGFWHEAWKRFRQRKLGMVALFFVGALALVAIFSPAIAGTKPVVCEYKGEIYFPCMGYFNSRWENPVFQRDGFRRRYVNNLPEKDPDSWAIWPLNFNDPYRRVYDDEWPGRPANPTRDEGEPSSLNWFGTDQTGVDVFAQMVHGTRIALLVGFVSMGIAAAIGIVVGALAGYFGGWVDAVLSRIIEVVMCVPTLVLILALMAIIEQATIWHLMAVIGVTSWTGIARLTRAEFLKLKETDFVAAARSLGVRQPRIIFRYILPNALAPILVPITFGIAAAILVESGLSFLGFGAPPPNPSWGTLLSAGRSNYQMWWLIFFPGVAIFLTVLAYNLIGEGLQESTDPRLRDGGH</sequence>
<dbReference type="PANTHER" id="PTHR43386:SF1">
    <property type="entry name" value="D,D-DIPEPTIDE TRANSPORT SYSTEM PERMEASE PROTEIN DDPC-RELATED"/>
    <property type="match status" value="1"/>
</dbReference>
<feature type="transmembrane region" description="Helical" evidence="7">
    <location>
        <begin position="163"/>
        <end position="188"/>
    </location>
</feature>
<dbReference type="Gene3D" id="1.10.3720.10">
    <property type="entry name" value="MetI-like"/>
    <property type="match status" value="1"/>
</dbReference>
<evidence type="ECO:0000256" key="2">
    <source>
        <dbReference type="ARBA" id="ARBA00022448"/>
    </source>
</evidence>
<dbReference type="SUPFAM" id="SSF161098">
    <property type="entry name" value="MetI-like"/>
    <property type="match status" value="1"/>
</dbReference>
<feature type="transmembrane region" description="Helical" evidence="7">
    <location>
        <begin position="200"/>
        <end position="219"/>
    </location>
</feature>
<evidence type="ECO:0000256" key="1">
    <source>
        <dbReference type="ARBA" id="ARBA00004651"/>
    </source>
</evidence>
<evidence type="ECO:0000313" key="9">
    <source>
        <dbReference type="EMBL" id="QDU36779.1"/>
    </source>
</evidence>
<keyword evidence="3" id="KW-1003">Cell membrane</keyword>
<keyword evidence="2 7" id="KW-0813">Transport</keyword>
<dbReference type="GO" id="GO:0055085">
    <property type="term" value="P:transmembrane transport"/>
    <property type="evidence" value="ECO:0007669"/>
    <property type="project" value="InterPro"/>
</dbReference>
<comment type="similarity">
    <text evidence="7">Belongs to the binding-protein-dependent transport system permease family.</text>
</comment>
<evidence type="ECO:0000256" key="4">
    <source>
        <dbReference type="ARBA" id="ARBA00022692"/>
    </source>
</evidence>
<feature type="transmembrane region" description="Helical" evidence="7">
    <location>
        <begin position="328"/>
        <end position="349"/>
    </location>
</feature>
<organism evidence="9 10">
    <name type="scientific">Maioricimonas rarisocia</name>
    <dbReference type="NCBI Taxonomy" id="2528026"/>
    <lineage>
        <taxon>Bacteria</taxon>
        <taxon>Pseudomonadati</taxon>
        <taxon>Planctomycetota</taxon>
        <taxon>Planctomycetia</taxon>
        <taxon>Planctomycetales</taxon>
        <taxon>Planctomycetaceae</taxon>
        <taxon>Maioricimonas</taxon>
    </lineage>
</organism>
<evidence type="ECO:0000256" key="6">
    <source>
        <dbReference type="ARBA" id="ARBA00023136"/>
    </source>
</evidence>
<dbReference type="CDD" id="cd06261">
    <property type="entry name" value="TM_PBP2"/>
    <property type="match status" value="1"/>
</dbReference>
<dbReference type="EMBL" id="CP036275">
    <property type="protein sequence ID" value="QDU36779.1"/>
    <property type="molecule type" value="Genomic_DNA"/>
</dbReference>
<keyword evidence="6 7" id="KW-0472">Membrane</keyword>
<dbReference type="KEGG" id="mri:Mal4_10770"/>
<feature type="domain" description="ABC transmembrane type-1" evidence="8">
    <location>
        <begin position="161"/>
        <end position="350"/>
    </location>
</feature>
<feature type="transmembrane region" description="Helical" evidence="7">
    <location>
        <begin position="279"/>
        <end position="308"/>
    </location>
</feature>
<dbReference type="RefSeq" id="WP_231746719.1">
    <property type="nucleotide sequence ID" value="NZ_CP036275.1"/>
</dbReference>
<keyword evidence="4 7" id="KW-0812">Transmembrane</keyword>
<dbReference type="AlphaFoldDB" id="A0A517Z2T0"/>
<dbReference type="InterPro" id="IPR025966">
    <property type="entry name" value="OppC_N"/>
</dbReference>
<dbReference type="GO" id="GO:0005886">
    <property type="term" value="C:plasma membrane"/>
    <property type="evidence" value="ECO:0007669"/>
    <property type="project" value="UniProtKB-SubCell"/>
</dbReference>
<proteinExistence type="inferred from homology"/>
<keyword evidence="5 7" id="KW-1133">Transmembrane helix</keyword>
<dbReference type="InterPro" id="IPR050366">
    <property type="entry name" value="BP-dependent_transpt_permease"/>
</dbReference>
<feature type="transmembrane region" description="Helical" evidence="7">
    <location>
        <begin position="225"/>
        <end position="243"/>
    </location>
</feature>
<evidence type="ECO:0000256" key="5">
    <source>
        <dbReference type="ARBA" id="ARBA00022989"/>
    </source>
</evidence>
<reference evidence="9 10" key="1">
    <citation type="submission" date="2019-02" db="EMBL/GenBank/DDBJ databases">
        <title>Deep-cultivation of Planctomycetes and their phenomic and genomic characterization uncovers novel biology.</title>
        <authorList>
            <person name="Wiegand S."/>
            <person name="Jogler M."/>
            <person name="Boedeker C."/>
            <person name="Pinto D."/>
            <person name="Vollmers J."/>
            <person name="Rivas-Marin E."/>
            <person name="Kohn T."/>
            <person name="Peeters S.H."/>
            <person name="Heuer A."/>
            <person name="Rast P."/>
            <person name="Oberbeckmann S."/>
            <person name="Bunk B."/>
            <person name="Jeske O."/>
            <person name="Meyerdierks A."/>
            <person name="Storesund J.E."/>
            <person name="Kallscheuer N."/>
            <person name="Luecker S."/>
            <person name="Lage O.M."/>
            <person name="Pohl T."/>
            <person name="Merkel B.J."/>
            <person name="Hornburger P."/>
            <person name="Mueller R.-W."/>
            <person name="Bruemmer F."/>
            <person name="Labrenz M."/>
            <person name="Spormann A.M."/>
            <person name="Op den Camp H."/>
            <person name="Overmann J."/>
            <person name="Amann R."/>
            <person name="Jetten M.S.M."/>
            <person name="Mascher T."/>
            <person name="Medema M.H."/>
            <person name="Devos D.P."/>
            <person name="Kaster A.-K."/>
            <person name="Ovreas L."/>
            <person name="Rohde M."/>
            <person name="Galperin M.Y."/>
            <person name="Jogler C."/>
        </authorList>
    </citation>
    <scope>NUCLEOTIDE SEQUENCE [LARGE SCALE GENOMIC DNA]</scope>
    <source>
        <strain evidence="9 10">Mal4</strain>
    </source>
</reference>
<dbReference type="PROSITE" id="PS50928">
    <property type="entry name" value="ABC_TM1"/>
    <property type="match status" value="1"/>
</dbReference>
<dbReference type="InterPro" id="IPR000515">
    <property type="entry name" value="MetI-like"/>
</dbReference>
<evidence type="ECO:0000259" key="8">
    <source>
        <dbReference type="PROSITE" id="PS50928"/>
    </source>
</evidence>
<feature type="transmembrane region" description="Helical" evidence="7">
    <location>
        <begin position="32"/>
        <end position="54"/>
    </location>
</feature>
<dbReference type="InterPro" id="IPR035906">
    <property type="entry name" value="MetI-like_sf"/>
</dbReference>
<accession>A0A517Z2T0</accession>
<dbReference type="Proteomes" id="UP000320496">
    <property type="component" value="Chromosome"/>
</dbReference>
<gene>
    <name evidence="9" type="primary">yejE</name>
    <name evidence="9" type="ORF">Mal4_10770</name>
</gene>